<keyword evidence="2 6" id="KW-0489">Methyltransferase</keyword>
<feature type="binding site" evidence="6">
    <location>
        <position position="272"/>
    </location>
    <ligand>
        <name>S-adenosyl-L-methionine</name>
        <dbReference type="ChEBI" id="CHEBI:59789"/>
    </ligand>
</feature>
<keyword evidence="1" id="KW-0408">Iron</keyword>
<dbReference type="PANTHER" id="PTHR11061">
    <property type="entry name" value="RNA M5U METHYLTRANSFERASE"/>
    <property type="match status" value="1"/>
</dbReference>
<accession>J0QWW9</accession>
<dbReference type="InterPro" id="IPR030390">
    <property type="entry name" value="MeTrfase_TrmA_AS"/>
</dbReference>
<dbReference type="GO" id="GO:0051539">
    <property type="term" value="F:4 iron, 4 sulfur cluster binding"/>
    <property type="evidence" value="ECO:0007669"/>
    <property type="project" value="UniProtKB-KW"/>
</dbReference>
<dbReference type="eggNOG" id="COG2265">
    <property type="taxonomic scope" value="Bacteria"/>
</dbReference>
<feature type="active site" description="Nucleophile" evidence="6">
    <location>
        <position position="366"/>
    </location>
</feature>
<dbReference type="Pfam" id="PF05958">
    <property type="entry name" value="tRNA_U5-meth_tr"/>
    <property type="match status" value="1"/>
</dbReference>
<keyword evidence="9" id="KW-1185">Reference proteome</keyword>
<sequence length="417" mass="46594">MNERVKIDHVGANGDGVAKTAKGAVYVPFTLPQEVANIVRLENRADVVSLIHPSQERIDPACKHFEECGGCALQHWKKRSYEAWKRALVQDALNGRKLEGHVASLVSCEPQSRRRMTLSARTTPKGQIVGYNRAFSHRIISIQECPVLHPQLVSNLENLRALCAILINHAKKFHVTVTLVDNGLDVAFSDCTVPDEATRLRLVKEALRQELTRLSIEDEIIVERQKPKIHFGTVDVEFAAGRFLQATQHAESVMGDLVLNGLKKSKNVVDLFSGSGSFTFRLAQKMNVHAVESDGVALNSLDRAMRNASNLKTITYEKRDLFRRPLTAKELERFDGVVFDPPRAGAQEQVFELAKTSIPRIVAVSCNPVTFARDLSILVDGGYKIEKTVPIDQFLWSPHVEAIAVLTKRKQKPGWRL</sequence>
<keyword evidence="3 6" id="KW-0808">Transferase</keyword>
<dbReference type="CDD" id="cd02440">
    <property type="entry name" value="AdoMet_MTases"/>
    <property type="match status" value="1"/>
</dbReference>
<keyword evidence="4 6" id="KW-0949">S-adenosyl-L-methionine</keyword>
<keyword evidence="1" id="KW-0479">Metal-binding</keyword>
<dbReference type="Gene3D" id="2.40.50.1070">
    <property type="match status" value="1"/>
</dbReference>
<gene>
    <name evidence="8" type="ORF">ME5_00927</name>
</gene>
<evidence type="ECO:0000256" key="1">
    <source>
        <dbReference type="ARBA" id="ARBA00022485"/>
    </source>
</evidence>
<dbReference type="GO" id="GO:0070475">
    <property type="term" value="P:rRNA base methylation"/>
    <property type="evidence" value="ECO:0007669"/>
    <property type="project" value="TreeGrafter"/>
</dbReference>
<evidence type="ECO:0000256" key="5">
    <source>
        <dbReference type="ARBA" id="ARBA00023014"/>
    </source>
</evidence>
<dbReference type="PANTHER" id="PTHR11061:SF49">
    <property type="entry name" value="23S RRNA (URACIL(1939)-C(5))-METHYLTRANSFERASE RLMD"/>
    <property type="match status" value="1"/>
</dbReference>
<keyword evidence="5" id="KW-0411">Iron-sulfur</keyword>
<dbReference type="InterPro" id="IPR012340">
    <property type="entry name" value="NA-bd_OB-fold"/>
</dbReference>
<evidence type="ECO:0008006" key="10">
    <source>
        <dbReference type="Google" id="ProtNLM"/>
    </source>
</evidence>
<protein>
    <recommendedName>
        <fullName evidence="10">23S rRNA (Uracil-5-)-methyltransferase RumA</fullName>
    </recommendedName>
</protein>
<evidence type="ECO:0000256" key="3">
    <source>
        <dbReference type="ARBA" id="ARBA00022679"/>
    </source>
</evidence>
<dbReference type="Gene3D" id="3.40.50.150">
    <property type="entry name" value="Vaccinia Virus protein VP39"/>
    <property type="match status" value="1"/>
</dbReference>
<comment type="caution">
    <text evidence="8">The sequence shown here is derived from an EMBL/GenBank/DDBJ whole genome shotgun (WGS) entry which is preliminary data.</text>
</comment>
<dbReference type="PATRIC" id="fig|1094558.3.peg.1014"/>
<dbReference type="HOGENOM" id="CLU_014689_8_0_5"/>
<proteinExistence type="inferred from homology"/>
<evidence type="ECO:0000256" key="2">
    <source>
        <dbReference type="ARBA" id="ARBA00022603"/>
    </source>
</evidence>
<dbReference type="Gene3D" id="2.40.50.140">
    <property type="entry name" value="Nucleic acid-binding proteins"/>
    <property type="match status" value="1"/>
</dbReference>
<dbReference type="SUPFAM" id="SSF53335">
    <property type="entry name" value="S-adenosyl-L-methionine-dependent methyltransferases"/>
    <property type="match status" value="1"/>
</dbReference>
<evidence type="ECO:0000256" key="7">
    <source>
        <dbReference type="PROSITE-ProRule" id="PRU10015"/>
    </source>
</evidence>
<feature type="binding site" evidence="6">
    <location>
        <position position="245"/>
    </location>
    <ligand>
        <name>S-adenosyl-L-methionine</name>
        <dbReference type="ChEBI" id="CHEBI:59789"/>
    </ligand>
</feature>
<feature type="active site" evidence="7">
    <location>
        <position position="366"/>
    </location>
</feature>
<evidence type="ECO:0000313" key="8">
    <source>
        <dbReference type="EMBL" id="EJF90526.1"/>
    </source>
</evidence>
<organism evidence="8 9">
    <name type="scientific">Bartonella tamiae Th239</name>
    <dbReference type="NCBI Taxonomy" id="1094558"/>
    <lineage>
        <taxon>Bacteria</taxon>
        <taxon>Pseudomonadati</taxon>
        <taxon>Pseudomonadota</taxon>
        <taxon>Alphaproteobacteria</taxon>
        <taxon>Hyphomicrobiales</taxon>
        <taxon>Bartonellaceae</taxon>
        <taxon>Bartonella</taxon>
    </lineage>
</organism>
<dbReference type="RefSeq" id="WP_008038906.1">
    <property type="nucleotide sequence ID" value="NZ_JH725147.1"/>
</dbReference>
<dbReference type="GO" id="GO:0070041">
    <property type="term" value="F:rRNA (uridine-C5-)-methyltransferase activity"/>
    <property type="evidence" value="ECO:0007669"/>
    <property type="project" value="TreeGrafter"/>
</dbReference>
<keyword evidence="1" id="KW-0004">4Fe-4S</keyword>
<feature type="binding site" evidence="6">
    <location>
        <position position="340"/>
    </location>
    <ligand>
        <name>S-adenosyl-L-methionine</name>
        <dbReference type="ChEBI" id="CHEBI:59789"/>
    </ligand>
</feature>
<dbReference type="InterPro" id="IPR029063">
    <property type="entry name" value="SAM-dependent_MTases_sf"/>
</dbReference>
<dbReference type="PROSITE" id="PS01230">
    <property type="entry name" value="TRMA_1"/>
    <property type="match status" value="1"/>
</dbReference>
<evidence type="ECO:0000256" key="4">
    <source>
        <dbReference type="ARBA" id="ARBA00022691"/>
    </source>
</evidence>
<reference evidence="8 9" key="1">
    <citation type="submission" date="2012-03" db="EMBL/GenBank/DDBJ databases">
        <title>The Genome Sequence of Bartonella tamiae Th239.</title>
        <authorList>
            <consortium name="The Broad Institute Genome Sequencing Platform"/>
            <consortium name="The Broad Institute Genome Sequencing Center for Infectious Disease"/>
            <person name="Feldgarden M."/>
            <person name="Kirby J."/>
            <person name="Kosoy M."/>
            <person name="Birtles R."/>
            <person name="Probert W.S."/>
            <person name="Chiaraviglio L."/>
            <person name="Young S.K."/>
            <person name="Zeng Q."/>
            <person name="Gargeya S."/>
            <person name="Fitzgerald M."/>
            <person name="Haas B."/>
            <person name="Abouelleil A."/>
            <person name="Alvarado L."/>
            <person name="Arachchi H.M."/>
            <person name="Berlin A."/>
            <person name="Chapman S.B."/>
            <person name="Gearin G."/>
            <person name="Goldberg J."/>
            <person name="Griggs A."/>
            <person name="Gujja S."/>
            <person name="Hansen M."/>
            <person name="Heiman D."/>
            <person name="Howarth C."/>
            <person name="Larimer J."/>
            <person name="Lui A."/>
            <person name="MacDonald P.J.P."/>
            <person name="McCowen C."/>
            <person name="Montmayeur A."/>
            <person name="Murphy C."/>
            <person name="Neiman D."/>
            <person name="Pearson M."/>
            <person name="Priest M."/>
            <person name="Roberts A."/>
            <person name="Saif S."/>
            <person name="Shea T."/>
            <person name="Sisk P."/>
            <person name="Stolte C."/>
            <person name="Sykes S."/>
            <person name="Wortman J."/>
            <person name="Nusbaum C."/>
            <person name="Birren B."/>
        </authorList>
    </citation>
    <scope>NUCLEOTIDE SEQUENCE [LARGE SCALE GENOMIC DNA]</scope>
    <source>
        <strain evidence="8 9">Th239</strain>
    </source>
</reference>
<dbReference type="OrthoDB" id="9804590at2"/>
<dbReference type="AlphaFoldDB" id="J0QWW9"/>
<dbReference type="EMBL" id="AIMB01000007">
    <property type="protein sequence ID" value="EJF90526.1"/>
    <property type="molecule type" value="Genomic_DNA"/>
</dbReference>
<name>J0QWW9_9HYPH</name>
<feature type="binding site" evidence="6">
    <location>
        <position position="292"/>
    </location>
    <ligand>
        <name>S-adenosyl-L-methionine</name>
        <dbReference type="ChEBI" id="CHEBI:59789"/>
    </ligand>
</feature>
<evidence type="ECO:0000256" key="6">
    <source>
        <dbReference type="PROSITE-ProRule" id="PRU01024"/>
    </source>
</evidence>
<dbReference type="Proteomes" id="UP000008952">
    <property type="component" value="Unassembled WGS sequence"/>
</dbReference>
<dbReference type="STRING" id="1094558.ME5_00927"/>
<dbReference type="InterPro" id="IPR010280">
    <property type="entry name" value="U5_MeTrfase_fam"/>
</dbReference>
<comment type="similarity">
    <text evidence="6">Belongs to the class I-like SAM-binding methyltransferase superfamily. RNA M5U methyltransferase family.</text>
</comment>
<evidence type="ECO:0000313" key="9">
    <source>
        <dbReference type="Proteomes" id="UP000008952"/>
    </source>
</evidence>
<dbReference type="PROSITE" id="PS51687">
    <property type="entry name" value="SAM_MT_RNA_M5U"/>
    <property type="match status" value="1"/>
</dbReference>